<proteinExistence type="predicted"/>
<gene>
    <name evidence="1" type="ORF">DUI87_08237</name>
</gene>
<keyword evidence="2" id="KW-1185">Reference proteome</keyword>
<dbReference type="OrthoDB" id="276744at2759"/>
<dbReference type="PANTHER" id="PTHR33332">
    <property type="entry name" value="REVERSE TRANSCRIPTASE DOMAIN-CONTAINING PROTEIN"/>
    <property type="match status" value="1"/>
</dbReference>
<sequence>MVTFRGCLSKKNLSVVVDNYLKRSHQCAQVAKKANGTLACNSSSGQQEKGSDHCLYSALVRPHLKSHIQFWTPHHKTDIEMLEHVQRRATELVKGLEHRSDEEQLRELGVFSLE</sequence>
<comment type="caution">
    <text evidence="1">The sequence shown here is derived from an EMBL/GenBank/DDBJ whole genome shotgun (WGS) entry which is preliminary data.</text>
</comment>
<dbReference type="Proteomes" id="UP000269221">
    <property type="component" value="Unassembled WGS sequence"/>
</dbReference>
<organism evidence="1 2">
    <name type="scientific">Hirundo rustica rustica</name>
    <dbReference type="NCBI Taxonomy" id="333673"/>
    <lineage>
        <taxon>Eukaryota</taxon>
        <taxon>Metazoa</taxon>
        <taxon>Chordata</taxon>
        <taxon>Craniata</taxon>
        <taxon>Vertebrata</taxon>
        <taxon>Euteleostomi</taxon>
        <taxon>Archelosauria</taxon>
        <taxon>Archosauria</taxon>
        <taxon>Dinosauria</taxon>
        <taxon>Saurischia</taxon>
        <taxon>Theropoda</taxon>
        <taxon>Coelurosauria</taxon>
        <taxon>Aves</taxon>
        <taxon>Neognathae</taxon>
        <taxon>Neoaves</taxon>
        <taxon>Telluraves</taxon>
        <taxon>Australaves</taxon>
        <taxon>Passeriformes</taxon>
        <taxon>Sylvioidea</taxon>
        <taxon>Hirundinidae</taxon>
        <taxon>Hirundo</taxon>
    </lineage>
</organism>
<dbReference type="EMBL" id="QRBI01000104">
    <property type="protein sequence ID" value="RMC16030.1"/>
    <property type="molecule type" value="Genomic_DNA"/>
</dbReference>
<dbReference type="STRING" id="333673.A0A3M0KZ65"/>
<reference evidence="1 2" key="1">
    <citation type="submission" date="2018-07" db="EMBL/GenBank/DDBJ databases">
        <title>A high quality draft genome assembly of the barn swallow (H. rustica rustica).</title>
        <authorList>
            <person name="Formenti G."/>
            <person name="Chiara M."/>
            <person name="Poveda L."/>
            <person name="Francoijs K.-J."/>
            <person name="Bonisoli-Alquati A."/>
            <person name="Canova L."/>
            <person name="Gianfranceschi L."/>
            <person name="Horner D.S."/>
            <person name="Saino N."/>
        </authorList>
    </citation>
    <scope>NUCLEOTIDE SEQUENCE [LARGE SCALE GENOMIC DNA]</scope>
    <source>
        <strain evidence="1">Chelidonia</strain>
        <tissue evidence="1">Blood</tissue>
    </source>
</reference>
<accession>A0A3M0KZ65</accession>
<evidence type="ECO:0000313" key="1">
    <source>
        <dbReference type="EMBL" id="RMC16030.1"/>
    </source>
</evidence>
<evidence type="ECO:0000313" key="2">
    <source>
        <dbReference type="Proteomes" id="UP000269221"/>
    </source>
</evidence>
<protein>
    <submittedName>
        <fullName evidence="1">Uncharacterized protein</fullName>
    </submittedName>
</protein>
<dbReference type="AlphaFoldDB" id="A0A3M0KZ65"/>
<name>A0A3M0KZ65_HIRRU</name>